<evidence type="ECO:0000313" key="2">
    <source>
        <dbReference type="EMBL" id="MPN06396.1"/>
    </source>
</evidence>
<dbReference type="Pfam" id="PF18754">
    <property type="entry name" value="Nmad3"/>
    <property type="match status" value="1"/>
</dbReference>
<name>A0A645EY93_9ZZZZ</name>
<dbReference type="AlphaFoldDB" id="A0A645EY93"/>
<gene>
    <name evidence="2" type="ORF">SDC9_153652</name>
</gene>
<dbReference type="EMBL" id="VSSQ01052301">
    <property type="protein sequence ID" value="MPN06396.1"/>
    <property type="molecule type" value="Genomic_DNA"/>
</dbReference>
<dbReference type="InterPro" id="IPR041135">
    <property type="entry name" value="Nmad3"/>
</dbReference>
<accession>A0A645EY93</accession>
<organism evidence="2">
    <name type="scientific">bioreactor metagenome</name>
    <dbReference type="NCBI Taxonomy" id="1076179"/>
    <lineage>
        <taxon>unclassified sequences</taxon>
        <taxon>metagenomes</taxon>
        <taxon>ecological metagenomes</taxon>
    </lineage>
</organism>
<evidence type="ECO:0000259" key="1">
    <source>
        <dbReference type="Pfam" id="PF18754"/>
    </source>
</evidence>
<protein>
    <recommendedName>
        <fullName evidence="1">Nucleotide modification associated domain-containing protein</fullName>
    </recommendedName>
</protein>
<feature type="domain" description="Nucleotide modification associated" evidence="1">
    <location>
        <begin position="1"/>
        <end position="136"/>
    </location>
</feature>
<reference evidence="2" key="1">
    <citation type="submission" date="2019-08" db="EMBL/GenBank/DDBJ databases">
        <authorList>
            <person name="Kucharzyk K."/>
            <person name="Murdoch R.W."/>
            <person name="Higgins S."/>
            <person name="Loffler F."/>
        </authorList>
    </citation>
    <scope>NUCLEOTIDE SEQUENCE</scope>
</reference>
<sequence>MFFGCFQEVDSMYQYQPNALPKHIVFGYFEIGDVIIDPSIIKEYSWHPHAEMTGLANNTIYIAADRLSLNPDLPGAGVLDYRKDRVLTKENHKWYIWDETKFPFLMQEHLCKSTRKYNASDGGIMIADKTGQEFVYNESDELNNWAQHLINA</sequence>
<proteinExistence type="predicted"/>
<comment type="caution">
    <text evidence="2">The sequence shown here is derived from an EMBL/GenBank/DDBJ whole genome shotgun (WGS) entry which is preliminary data.</text>
</comment>